<name>A0A0C1KVE3_9BACT</name>
<dbReference type="OrthoDB" id="8548541at2"/>
<comment type="caution">
    <text evidence="1">The sequence shown here is derived from an EMBL/GenBank/DDBJ whole genome shotgun (WGS) entry which is preliminary data.</text>
</comment>
<dbReference type="EMBL" id="JSVC01000039">
    <property type="protein sequence ID" value="KIC91326.1"/>
    <property type="molecule type" value="Genomic_DNA"/>
</dbReference>
<protein>
    <recommendedName>
        <fullName evidence="3">DUF2971 domain-containing protein</fullName>
    </recommendedName>
</protein>
<gene>
    <name evidence="1" type="ORF">OI18_22305</name>
</gene>
<keyword evidence="2" id="KW-1185">Reference proteome</keyword>
<dbReference type="AlphaFoldDB" id="A0A0C1KVE3"/>
<accession>A0A0C1KVE3</accession>
<evidence type="ECO:0000313" key="2">
    <source>
        <dbReference type="Proteomes" id="UP000031408"/>
    </source>
</evidence>
<dbReference type="STRING" id="1349421.OI18_22305"/>
<dbReference type="RefSeq" id="WP_039144241.1">
    <property type="nucleotide sequence ID" value="NZ_JSVC01000039.1"/>
</dbReference>
<sequence length="264" mass="30907">MPVTTHECELKVLPETKVWRYMSIEKYISLLENGALFFCRSDKFSDPFEGSIPKKEAAGRNDLNKRLGGDITKAMRIIQEENNRGIQSLHQRFRRATVVNCWQISNFESDAMWRLYLKDNEGLAVSTTVGKLCDSFENTNLKIGSSKVRYLNYEEDIWYHPVEYPVNSYNMLTPLLHKRKEYSYENEFRLYLHISEALNDERFWENQPNHKGTLVPVDVHTLVEEIILPPTADDSSQKQIEELIRKHCYSFSIRKSALQSTPVY</sequence>
<dbReference type="Proteomes" id="UP000031408">
    <property type="component" value="Unassembled WGS sequence"/>
</dbReference>
<dbReference type="InterPro" id="IPR021352">
    <property type="entry name" value="DUF2971"/>
</dbReference>
<organism evidence="1 2">
    <name type="scientific">Flavihumibacter solisilvae</name>
    <dbReference type="NCBI Taxonomy" id="1349421"/>
    <lineage>
        <taxon>Bacteria</taxon>
        <taxon>Pseudomonadati</taxon>
        <taxon>Bacteroidota</taxon>
        <taxon>Chitinophagia</taxon>
        <taxon>Chitinophagales</taxon>
        <taxon>Chitinophagaceae</taxon>
        <taxon>Flavihumibacter</taxon>
    </lineage>
</organism>
<reference evidence="1 2" key="1">
    <citation type="submission" date="2014-11" db="EMBL/GenBank/DDBJ databases">
        <title>Genome sequence of Flavihumibacter solisilvae 3-3.</title>
        <authorList>
            <person name="Zhou G."/>
            <person name="Li M."/>
            <person name="Wang G."/>
        </authorList>
    </citation>
    <scope>NUCLEOTIDE SEQUENCE [LARGE SCALE GENOMIC DNA]</scope>
    <source>
        <strain evidence="1 2">3-3</strain>
    </source>
</reference>
<dbReference type="Pfam" id="PF11185">
    <property type="entry name" value="DUF2971"/>
    <property type="match status" value="1"/>
</dbReference>
<evidence type="ECO:0008006" key="3">
    <source>
        <dbReference type="Google" id="ProtNLM"/>
    </source>
</evidence>
<proteinExistence type="predicted"/>
<evidence type="ECO:0000313" key="1">
    <source>
        <dbReference type="EMBL" id="KIC91326.1"/>
    </source>
</evidence>